<dbReference type="PaxDb" id="55529-EKX36207"/>
<evidence type="ECO:0000256" key="2">
    <source>
        <dbReference type="SAM" id="MobiDB-lite"/>
    </source>
</evidence>
<reference evidence="3 5" key="1">
    <citation type="journal article" date="2012" name="Nature">
        <title>Algal genomes reveal evolutionary mosaicism and the fate of nucleomorphs.</title>
        <authorList>
            <consortium name="DOE Joint Genome Institute"/>
            <person name="Curtis B.A."/>
            <person name="Tanifuji G."/>
            <person name="Burki F."/>
            <person name="Gruber A."/>
            <person name="Irimia M."/>
            <person name="Maruyama S."/>
            <person name="Arias M.C."/>
            <person name="Ball S.G."/>
            <person name="Gile G.H."/>
            <person name="Hirakawa Y."/>
            <person name="Hopkins J.F."/>
            <person name="Kuo A."/>
            <person name="Rensing S.A."/>
            <person name="Schmutz J."/>
            <person name="Symeonidi A."/>
            <person name="Elias M."/>
            <person name="Eveleigh R.J."/>
            <person name="Herman E.K."/>
            <person name="Klute M.J."/>
            <person name="Nakayama T."/>
            <person name="Obornik M."/>
            <person name="Reyes-Prieto A."/>
            <person name="Armbrust E.V."/>
            <person name="Aves S.J."/>
            <person name="Beiko R.G."/>
            <person name="Coutinho P."/>
            <person name="Dacks J.B."/>
            <person name="Durnford D.G."/>
            <person name="Fast N.M."/>
            <person name="Green B.R."/>
            <person name="Grisdale C.J."/>
            <person name="Hempel F."/>
            <person name="Henrissat B."/>
            <person name="Hoppner M.P."/>
            <person name="Ishida K."/>
            <person name="Kim E."/>
            <person name="Koreny L."/>
            <person name="Kroth P.G."/>
            <person name="Liu Y."/>
            <person name="Malik S.B."/>
            <person name="Maier U.G."/>
            <person name="McRose D."/>
            <person name="Mock T."/>
            <person name="Neilson J.A."/>
            <person name="Onodera N.T."/>
            <person name="Poole A.M."/>
            <person name="Pritham E.J."/>
            <person name="Richards T.A."/>
            <person name="Rocap G."/>
            <person name="Roy S.W."/>
            <person name="Sarai C."/>
            <person name="Schaack S."/>
            <person name="Shirato S."/>
            <person name="Slamovits C.H."/>
            <person name="Spencer D.F."/>
            <person name="Suzuki S."/>
            <person name="Worden A.Z."/>
            <person name="Zauner S."/>
            <person name="Barry K."/>
            <person name="Bell C."/>
            <person name="Bharti A.K."/>
            <person name="Crow J.A."/>
            <person name="Grimwood J."/>
            <person name="Kramer R."/>
            <person name="Lindquist E."/>
            <person name="Lucas S."/>
            <person name="Salamov A."/>
            <person name="McFadden G.I."/>
            <person name="Lane C.E."/>
            <person name="Keeling P.J."/>
            <person name="Gray M.W."/>
            <person name="Grigoriev I.V."/>
            <person name="Archibald J.M."/>
        </authorList>
    </citation>
    <scope>NUCLEOTIDE SEQUENCE</scope>
    <source>
        <strain evidence="3 5">CCMP2712</strain>
    </source>
</reference>
<evidence type="ECO:0000313" key="3">
    <source>
        <dbReference type="EMBL" id="EKX36207.1"/>
    </source>
</evidence>
<dbReference type="AlphaFoldDB" id="L1IJB8"/>
<keyword evidence="1" id="KW-0175">Coiled coil</keyword>
<evidence type="ECO:0000313" key="5">
    <source>
        <dbReference type="Proteomes" id="UP000011087"/>
    </source>
</evidence>
<organism evidence="3">
    <name type="scientific">Guillardia theta (strain CCMP2712)</name>
    <name type="common">Cryptophyte</name>
    <dbReference type="NCBI Taxonomy" id="905079"/>
    <lineage>
        <taxon>Eukaryota</taxon>
        <taxon>Cryptophyceae</taxon>
        <taxon>Pyrenomonadales</taxon>
        <taxon>Geminigeraceae</taxon>
        <taxon>Guillardia</taxon>
    </lineage>
</organism>
<dbReference type="Proteomes" id="UP000011087">
    <property type="component" value="Unassembled WGS sequence"/>
</dbReference>
<reference evidence="5" key="2">
    <citation type="submission" date="2012-11" db="EMBL/GenBank/DDBJ databases">
        <authorList>
            <person name="Kuo A."/>
            <person name="Curtis B.A."/>
            <person name="Tanifuji G."/>
            <person name="Burki F."/>
            <person name="Gruber A."/>
            <person name="Irimia M."/>
            <person name="Maruyama S."/>
            <person name="Arias M.C."/>
            <person name="Ball S.G."/>
            <person name="Gile G.H."/>
            <person name="Hirakawa Y."/>
            <person name="Hopkins J.F."/>
            <person name="Rensing S.A."/>
            <person name="Schmutz J."/>
            <person name="Symeonidi A."/>
            <person name="Elias M."/>
            <person name="Eveleigh R.J."/>
            <person name="Herman E.K."/>
            <person name="Klute M.J."/>
            <person name="Nakayama T."/>
            <person name="Obornik M."/>
            <person name="Reyes-Prieto A."/>
            <person name="Armbrust E.V."/>
            <person name="Aves S.J."/>
            <person name="Beiko R.G."/>
            <person name="Coutinho P."/>
            <person name="Dacks J.B."/>
            <person name="Durnford D.G."/>
            <person name="Fast N.M."/>
            <person name="Green B.R."/>
            <person name="Grisdale C."/>
            <person name="Hempe F."/>
            <person name="Henrissat B."/>
            <person name="Hoppner M.P."/>
            <person name="Ishida K.-I."/>
            <person name="Kim E."/>
            <person name="Koreny L."/>
            <person name="Kroth P.G."/>
            <person name="Liu Y."/>
            <person name="Malik S.-B."/>
            <person name="Maier U.G."/>
            <person name="McRose D."/>
            <person name="Mock T."/>
            <person name="Neilson J.A."/>
            <person name="Onodera N.T."/>
            <person name="Poole A.M."/>
            <person name="Pritham E.J."/>
            <person name="Richards T.A."/>
            <person name="Rocap G."/>
            <person name="Roy S.W."/>
            <person name="Sarai C."/>
            <person name="Schaack S."/>
            <person name="Shirato S."/>
            <person name="Slamovits C.H."/>
            <person name="Spencer D.F."/>
            <person name="Suzuki S."/>
            <person name="Worden A.Z."/>
            <person name="Zauner S."/>
            <person name="Barry K."/>
            <person name="Bell C."/>
            <person name="Bharti A.K."/>
            <person name="Crow J.A."/>
            <person name="Grimwood J."/>
            <person name="Kramer R."/>
            <person name="Lindquist E."/>
            <person name="Lucas S."/>
            <person name="Salamov A."/>
            <person name="McFadden G.I."/>
            <person name="Lane C.E."/>
            <person name="Keeling P.J."/>
            <person name="Gray M.W."/>
            <person name="Grigoriev I.V."/>
            <person name="Archibald J.M."/>
        </authorList>
    </citation>
    <scope>NUCLEOTIDE SEQUENCE</scope>
    <source>
        <strain evidence="5">CCMP2712</strain>
    </source>
</reference>
<dbReference type="GeneID" id="17292944"/>
<dbReference type="EnsemblProtists" id="EKX36207">
    <property type="protein sequence ID" value="EKX36207"/>
    <property type="gene ID" value="GUITHDRAFT_145899"/>
</dbReference>
<proteinExistence type="predicted"/>
<dbReference type="EMBL" id="JH993077">
    <property type="protein sequence ID" value="EKX36207.1"/>
    <property type="molecule type" value="Genomic_DNA"/>
</dbReference>
<sequence length="345" mass="40557">MKLTEEVLRAWQMSEEGQGDKTWEHDEGGRRERTARGTSSENLYEVREAELVEMVRRLTGRNEELVQLLLSEKAINDRLQQKLLAADALRQQVREQQLRLLGEGKLLKHELLMARRIASSLSGAMEEREGHQQAREDALLAWNHLLEEQASESSSLLEQTLRRVRELEAKVAALEGMREEEEAGREEEKARLLSLERQTAEQERTINTLNKHKQQSERFLRSHLERLVERLQHGEQEKVGAEEMKQLLHEHATVTSKLTVAEAERDELLEEVRRWEEKYEQVGQGNPTELLQWRWKARTWEKEARKQEEERKQTLALCDWMRDQLKQVAEEVRRRTRGGEREIGG</sequence>
<evidence type="ECO:0000256" key="1">
    <source>
        <dbReference type="SAM" id="Coils"/>
    </source>
</evidence>
<accession>L1IJB8</accession>
<feature type="compositionally biased region" description="Basic and acidic residues" evidence="2">
    <location>
        <begin position="18"/>
        <end position="35"/>
    </location>
</feature>
<feature type="coiled-coil region" evidence="1">
    <location>
        <begin position="150"/>
        <end position="317"/>
    </location>
</feature>
<reference evidence="4" key="3">
    <citation type="submission" date="2016-03" db="UniProtKB">
        <authorList>
            <consortium name="EnsemblProtists"/>
        </authorList>
    </citation>
    <scope>IDENTIFICATION</scope>
</reference>
<gene>
    <name evidence="3" type="ORF">GUITHDRAFT_145899</name>
</gene>
<feature type="region of interest" description="Disordered" evidence="2">
    <location>
        <begin position="14"/>
        <end position="40"/>
    </location>
</feature>
<name>L1IJB8_GUITC</name>
<dbReference type="KEGG" id="gtt:GUITHDRAFT_145899"/>
<keyword evidence="5" id="KW-1185">Reference proteome</keyword>
<evidence type="ECO:0000313" key="4">
    <source>
        <dbReference type="EnsemblProtists" id="EKX36207"/>
    </source>
</evidence>
<protein>
    <submittedName>
        <fullName evidence="3 4">Uncharacterized protein</fullName>
    </submittedName>
</protein>
<dbReference type="RefSeq" id="XP_005823187.1">
    <property type="nucleotide sequence ID" value="XM_005823130.1"/>
</dbReference>
<dbReference type="HOGENOM" id="CLU_805219_0_0_1"/>